<dbReference type="Pfam" id="PF03124">
    <property type="entry name" value="EXS"/>
    <property type="match status" value="1"/>
</dbReference>
<dbReference type="OrthoDB" id="9970435at2759"/>
<feature type="domain" description="EXS" evidence="5">
    <location>
        <begin position="2"/>
        <end position="54"/>
    </location>
</feature>
<sequence>MLSALPAWFRFAQCLRRYRDMEVKNANPHLLNAGKYSLTFVVAACGAWNSLDSGELN</sequence>
<evidence type="ECO:0000256" key="2">
    <source>
        <dbReference type="ARBA" id="ARBA00022692"/>
    </source>
</evidence>
<evidence type="ECO:0000259" key="5">
    <source>
        <dbReference type="Pfam" id="PF03124"/>
    </source>
</evidence>
<evidence type="ECO:0000256" key="4">
    <source>
        <dbReference type="ARBA" id="ARBA00023136"/>
    </source>
</evidence>
<comment type="subcellular location">
    <subcellularLocation>
        <location evidence="1">Membrane</location>
        <topology evidence="1">Multi-pass membrane protein</topology>
    </subcellularLocation>
</comment>
<keyword evidence="2" id="KW-0812">Transmembrane</keyword>
<keyword evidence="3" id="KW-1133">Transmembrane helix</keyword>
<evidence type="ECO:0000313" key="6">
    <source>
        <dbReference type="EMBL" id="VEL09265.1"/>
    </source>
</evidence>
<gene>
    <name evidence="6" type="ORF">PXEA_LOCUS2705</name>
</gene>
<dbReference type="Proteomes" id="UP000784294">
    <property type="component" value="Unassembled WGS sequence"/>
</dbReference>
<keyword evidence="7" id="KW-1185">Reference proteome</keyword>
<accession>A0A3S5AZU4</accession>
<proteinExistence type="predicted"/>
<reference evidence="6" key="1">
    <citation type="submission" date="2018-11" db="EMBL/GenBank/DDBJ databases">
        <authorList>
            <consortium name="Pathogen Informatics"/>
        </authorList>
    </citation>
    <scope>NUCLEOTIDE SEQUENCE</scope>
</reference>
<dbReference type="InterPro" id="IPR004342">
    <property type="entry name" value="EXS_C"/>
</dbReference>
<organism evidence="6 7">
    <name type="scientific">Protopolystoma xenopodis</name>
    <dbReference type="NCBI Taxonomy" id="117903"/>
    <lineage>
        <taxon>Eukaryota</taxon>
        <taxon>Metazoa</taxon>
        <taxon>Spiralia</taxon>
        <taxon>Lophotrochozoa</taxon>
        <taxon>Platyhelminthes</taxon>
        <taxon>Monogenea</taxon>
        <taxon>Polyopisthocotylea</taxon>
        <taxon>Polystomatidea</taxon>
        <taxon>Polystomatidae</taxon>
        <taxon>Protopolystoma</taxon>
    </lineage>
</organism>
<comment type="caution">
    <text evidence="6">The sequence shown here is derived from an EMBL/GenBank/DDBJ whole genome shotgun (WGS) entry which is preliminary data.</text>
</comment>
<keyword evidence="4" id="KW-0472">Membrane</keyword>
<dbReference type="EMBL" id="CAAALY010005899">
    <property type="protein sequence ID" value="VEL09265.1"/>
    <property type="molecule type" value="Genomic_DNA"/>
</dbReference>
<evidence type="ECO:0000256" key="1">
    <source>
        <dbReference type="ARBA" id="ARBA00004141"/>
    </source>
</evidence>
<name>A0A3S5AZU4_9PLAT</name>
<evidence type="ECO:0000313" key="7">
    <source>
        <dbReference type="Proteomes" id="UP000784294"/>
    </source>
</evidence>
<dbReference type="AlphaFoldDB" id="A0A3S5AZU4"/>
<evidence type="ECO:0000256" key="3">
    <source>
        <dbReference type="ARBA" id="ARBA00022989"/>
    </source>
</evidence>
<dbReference type="GO" id="GO:0016020">
    <property type="term" value="C:membrane"/>
    <property type="evidence" value="ECO:0007669"/>
    <property type="project" value="UniProtKB-SubCell"/>
</dbReference>
<protein>
    <recommendedName>
        <fullName evidence="5">EXS domain-containing protein</fullName>
    </recommendedName>
</protein>